<dbReference type="GeneID" id="101367097"/>
<evidence type="ECO:0000256" key="1">
    <source>
        <dbReference type="SAM" id="MobiDB-lite"/>
    </source>
</evidence>
<dbReference type="KEGG" id="oro:101367097"/>
<dbReference type="RefSeq" id="XP_004410349.1">
    <property type="nucleotide sequence ID" value="XM_004410292.2"/>
</dbReference>
<sequence>MGPRNPSPDPLSESESEEEENADYLNESSGQEWDSSEEEDRVVPNLTPLESLAWQVKCLLKYSTTWKPLNPNSWLYHAKLLDPSTPVHILREIGLRLSHCSHCVPKLEPIPEWPPLASCGVPPFQRPLTNASRLSRDHATLNGALQFATKQLSRTLSRATPIPEYLKQIPNSCVSGCCCGWLTKTVKETTRTEPINTTYSYTDFQKAVNKLLTASL</sequence>
<name>A0A2U3WMU4_ODORO</name>
<dbReference type="Pfam" id="PF15349">
    <property type="entry name" value="DCA16"/>
    <property type="match status" value="1"/>
</dbReference>
<dbReference type="PANTHER" id="PTHR16194:SF0">
    <property type="entry name" value="DDB1- AND CUL4-ASSOCIATED FACTOR 16"/>
    <property type="match status" value="1"/>
</dbReference>
<dbReference type="PANTHER" id="PTHR16194">
    <property type="entry name" value="DDB1- AND CUL4-ASSOCIATED FACTOR 16"/>
    <property type="match status" value="1"/>
</dbReference>
<organism evidence="2 3">
    <name type="scientific">Odobenus rosmarus divergens</name>
    <name type="common">Pacific walrus</name>
    <dbReference type="NCBI Taxonomy" id="9708"/>
    <lineage>
        <taxon>Eukaryota</taxon>
        <taxon>Metazoa</taxon>
        <taxon>Chordata</taxon>
        <taxon>Craniata</taxon>
        <taxon>Vertebrata</taxon>
        <taxon>Euteleostomi</taxon>
        <taxon>Mammalia</taxon>
        <taxon>Eutheria</taxon>
        <taxon>Laurasiatheria</taxon>
        <taxon>Carnivora</taxon>
        <taxon>Caniformia</taxon>
        <taxon>Pinnipedia</taxon>
        <taxon>Odobenidae</taxon>
        <taxon>Odobenus</taxon>
    </lineage>
</organism>
<evidence type="ECO:0000313" key="2">
    <source>
        <dbReference type="Proteomes" id="UP000245340"/>
    </source>
</evidence>
<dbReference type="CTD" id="54876"/>
<reference evidence="3" key="1">
    <citation type="submission" date="2025-08" db="UniProtKB">
        <authorList>
            <consortium name="RefSeq"/>
        </authorList>
    </citation>
    <scope>IDENTIFICATION</scope>
</reference>
<dbReference type="AlphaFoldDB" id="A0A2U3WMU4"/>
<keyword evidence="2" id="KW-1185">Reference proteome</keyword>
<evidence type="ECO:0000313" key="3">
    <source>
        <dbReference type="RefSeq" id="XP_004410349.1"/>
    </source>
</evidence>
<proteinExistence type="predicted"/>
<dbReference type="Proteomes" id="UP000245340">
    <property type="component" value="Unplaced"/>
</dbReference>
<dbReference type="GO" id="GO:0080008">
    <property type="term" value="C:Cul4-RING E3 ubiquitin ligase complex"/>
    <property type="evidence" value="ECO:0007669"/>
    <property type="project" value="TreeGrafter"/>
</dbReference>
<dbReference type="OrthoDB" id="9618972at2759"/>
<dbReference type="STRING" id="9708.A0A2U3WMU4"/>
<protein>
    <submittedName>
        <fullName evidence="3">DDB1- and CUL4-associated factor 16</fullName>
    </submittedName>
</protein>
<dbReference type="InParanoid" id="A0A2U3WMU4"/>
<gene>
    <name evidence="3" type="primary">DCAF16</name>
</gene>
<accession>A0A2U3WMU4</accession>
<dbReference type="InterPro" id="IPR028216">
    <property type="entry name" value="DCAF16"/>
</dbReference>
<feature type="compositionally biased region" description="Acidic residues" evidence="1">
    <location>
        <begin position="12"/>
        <end position="22"/>
    </location>
</feature>
<feature type="region of interest" description="Disordered" evidence="1">
    <location>
        <begin position="1"/>
        <end position="42"/>
    </location>
</feature>